<dbReference type="EMBL" id="WSTA01000056">
    <property type="protein sequence ID" value="MWB99331.1"/>
    <property type="molecule type" value="Genomic_DNA"/>
</dbReference>
<dbReference type="GO" id="GO:0006302">
    <property type="term" value="P:double-strand break repair"/>
    <property type="evidence" value="ECO:0007669"/>
    <property type="project" value="InterPro"/>
</dbReference>
<sequence>MKIERVAIAGFGPYKHTQIVDFDEYAGEGIFLIGGKTGAGKSSILDAICFALYGSAPRYDGTEARLRSDHCGPDDETRVVLEFTAGDERYRVERTPEFQRPKKRGDGMTTAPASARLAIRRDETWEGLAEGARDVGLSIGTIVGLTKEQFLQVILLAQNRFQEFLLANSENRGKVLRSLFGTKRFEEYEQALAVRLKALGADVERSRVALGEIEAQAALALGDQVSGDDGVGATTGEAAPVHPRAIGDGSWIESGLVARQAELDGAAVEARDAEARFAESSKRHDVATATRREQQRRDAAAARLAVLEAEVEAIDAARDELARAGRAAAVQPFVAAAAAATLAFDDARETAGAAANAAAAFGLAEAGAERLAEVAAERFEQLGALRAGAEAEAVLGQSGAAVETARLLVVDAETAIGSVDARHRELPSLIDAAAAELARQTGLAAGGAGAETELTRARTARAAAAAAGTLQAELDAAEAAELQRGRERTAASAALDDLRDRRLRGYAAELAVELRDGDACAVCGATEHPRPAAHTEEPVTADDLDAAQGGLDRAEAAARAASERVGVLRTDV</sequence>
<evidence type="ECO:0000256" key="1">
    <source>
        <dbReference type="ARBA" id="ARBA00006930"/>
    </source>
</evidence>
<gene>
    <name evidence="6" type="ORF">GB864_12330</name>
</gene>
<feature type="coiled-coil region" evidence="4">
    <location>
        <begin position="290"/>
        <end position="327"/>
    </location>
</feature>
<evidence type="ECO:0000313" key="7">
    <source>
        <dbReference type="Proteomes" id="UP000438182"/>
    </source>
</evidence>
<organism evidence="6 7">
    <name type="scientific">Agromyces seonyuensis</name>
    <dbReference type="NCBI Taxonomy" id="2662446"/>
    <lineage>
        <taxon>Bacteria</taxon>
        <taxon>Bacillati</taxon>
        <taxon>Actinomycetota</taxon>
        <taxon>Actinomycetes</taxon>
        <taxon>Micrococcales</taxon>
        <taxon>Microbacteriaceae</taxon>
        <taxon>Agromyces</taxon>
    </lineage>
</organism>
<feature type="non-terminal residue" evidence="6">
    <location>
        <position position="572"/>
    </location>
</feature>
<keyword evidence="7" id="KW-1185">Reference proteome</keyword>
<comment type="subunit">
    <text evidence="2">Heterodimer of SbcC and SbcD.</text>
</comment>
<dbReference type="Proteomes" id="UP000438182">
    <property type="component" value="Unassembled WGS sequence"/>
</dbReference>
<dbReference type="AlphaFoldDB" id="A0A6I4NYU3"/>
<proteinExistence type="inferred from homology"/>
<accession>A0A6I4NYU3</accession>
<evidence type="ECO:0000313" key="6">
    <source>
        <dbReference type="EMBL" id="MWB99331.1"/>
    </source>
</evidence>
<dbReference type="Pfam" id="PF13476">
    <property type="entry name" value="AAA_23"/>
    <property type="match status" value="1"/>
</dbReference>
<dbReference type="PANTHER" id="PTHR32114:SF2">
    <property type="entry name" value="ABC TRANSPORTER ABCH.3"/>
    <property type="match status" value="1"/>
</dbReference>
<comment type="caution">
    <text evidence="6">The sequence shown here is derived from an EMBL/GenBank/DDBJ whole genome shotgun (WGS) entry which is preliminary data.</text>
</comment>
<dbReference type="Gene3D" id="3.40.50.300">
    <property type="entry name" value="P-loop containing nucleotide triphosphate hydrolases"/>
    <property type="match status" value="1"/>
</dbReference>
<dbReference type="InterPro" id="IPR038729">
    <property type="entry name" value="Rad50/SbcC_AAA"/>
</dbReference>
<keyword evidence="4" id="KW-0175">Coiled coil</keyword>
<evidence type="ECO:0000256" key="3">
    <source>
        <dbReference type="ARBA" id="ARBA00013368"/>
    </source>
</evidence>
<name>A0A6I4NYU3_9MICO</name>
<dbReference type="SUPFAM" id="SSF52540">
    <property type="entry name" value="P-loop containing nucleoside triphosphate hydrolases"/>
    <property type="match status" value="1"/>
</dbReference>
<evidence type="ECO:0000256" key="2">
    <source>
        <dbReference type="ARBA" id="ARBA00011322"/>
    </source>
</evidence>
<dbReference type="GO" id="GO:0016887">
    <property type="term" value="F:ATP hydrolysis activity"/>
    <property type="evidence" value="ECO:0007669"/>
    <property type="project" value="InterPro"/>
</dbReference>
<dbReference type="RefSeq" id="WP_160425487.1">
    <property type="nucleotide sequence ID" value="NZ_WSTA01000056.1"/>
</dbReference>
<dbReference type="InterPro" id="IPR027417">
    <property type="entry name" value="P-loop_NTPase"/>
</dbReference>
<evidence type="ECO:0000256" key="4">
    <source>
        <dbReference type="SAM" id="Coils"/>
    </source>
</evidence>
<evidence type="ECO:0000259" key="5">
    <source>
        <dbReference type="Pfam" id="PF13476"/>
    </source>
</evidence>
<feature type="domain" description="Rad50/SbcC-type AAA" evidence="5">
    <location>
        <begin position="6"/>
        <end position="192"/>
    </location>
</feature>
<comment type="similarity">
    <text evidence="1">Belongs to the SMC family. SbcC subfamily.</text>
</comment>
<reference evidence="6 7" key="1">
    <citation type="submission" date="2019-12" db="EMBL/GenBank/DDBJ databases">
        <authorList>
            <person name="Kim Y.S."/>
        </authorList>
    </citation>
    <scope>NUCLEOTIDE SEQUENCE [LARGE SCALE GENOMIC DNA]</scope>
    <source>
        <strain evidence="6 7">MMS17-SY077</strain>
    </source>
</reference>
<protein>
    <recommendedName>
        <fullName evidence="3">Nuclease SbcCD subunit C</fullName>
    </recommendedName>
</protein>
<dbReference type="PANTHER" id="PTHR32114">
    <property type="entry name" value="ABC TRANSPORTER ABCH.3"/>
    <property type="match status" value="1"/>
</dbReference>